<gene>
    <name evidence="1" type="ORF">FJU08_12740</name>
</gene>
<evidence type="ECO:0000313" key="1">
    <source>
        <dbReference type="EMBL" id="TPW29679.1"/>
    </source>
</evidence>
<keyword evidence="2" id="KW-1185">Reference proteome</keyword>
<sequence length="110" mass="11798">MSIARPQLFAGLGEEFAGAFGNVDCLFTIDGVVQAKPVRGILRQKIGRDLGDEFGQDVEGITQTLSVPATGLDDLESQRDSVQINGQTFEIANQADDGRAMKVLFLKGNV</sequence>
<dbReference type="GO" id="GO:0019068">
    <property type="term" value="P:virion assembly"/>
    <property type="evidence" value="ECO:0007669"/>
    <property type="project" value="InterPro"/>
</dbReference>
<dbReference type="InterPro" id="IPR053734">
    <property type="entry name" value="Phage_Head-Tail_Connect_sf"/>
</dbReference>
<dbReference type="Pfam" id="PF05354">
    <property type="entry name" value="Phage_attach"/>
    <property type="match status" value="1"/>
</dbReference>
<dbReference type="InterPro" id="IPR008018">
    <property type="entry name" value="Phage_tail_attach_FII"/>
</dbReference>
<dbReference type="OrthoDB" id="8405841at2"/>
<dbReference type="Gene3D" id="2.40.10.180">
    <property type="entry name" value="Phage tail proteins"/>
    <property type="match status" value="1"/>
</dbReference>
<dbReference type="Proteomes" id="UP000318801">
    <property type="component" value="Unassembled WGS sequence"/>
</dbReference>
<evidence type="ECO:0000313" key="2">
    <source>
        <dbReference type="Proteomes" id="UP000318801"/>
    </source>
</evidence>
<protein>
    <submittedName>
        <fullName evidence="1">Uncharacterized protein</fullName>
    </submittedName>
</protein>
<name>A0A506UAR5_9HYPH</name>
<accession>A0A506UAR5</accession>
<comment type="caution">
    <text evidence="1">The sequence shown here is derived from an EMBL/GenBank/DDBJ whole genome shotgun (WGS) entry which is preliminary data.</text>
</comment>
<dbReference type="AlphaFoldDB" id="A0A506UAR5"/>
<organism evidence="1 2">
    <name type="scientific">Martelella alba</name>
    <dbReference type="NCBI Taxonomy" id="2590451"/>
    <lineage>
        <taxon>Bacteria</taxon>
        <taxon>Pseudomonadati</taxon>
        <taxon>Pseudomonadota</taxon>
        <taxon>Alphaproteobacteria</taxon>
        <taxon>Hyphomicrobiales</taxon>
        <taxon>Aurantimonadaceae</taxon>
        <taxon>Martelella</taxon>
    </lineage>
</organism>
<reference evidence="1 2" key="1">
    <citation type="submission" date="2019-06" db="EMBL/GenBank/DDBJ databases">
        <authorList>
            <person name="Li M."/>
        </authorList>
    </citation>
    <scope>NUCLEOTIDE SEQUENCE [LARGE SCALE GENOMIC DNA]</scope>
    <source>
        <strain evidence="1 2">BGMRC2036</strain>
    </source>
</reference>
<dbReference type="RefSeq" id="WP_141149403.1">
    <property type="nucleotide sequence ID" value="NZ_VHLG01000008.1"/>
</dbReference>
<dbReference type="EMBL" id="VHLG01000008">
    <property type="protein sequence ID" value="TPW29679.1"/>
    <property type="molecule type" value="Genomic_DNA"/>
</dbReference>
<proteinExistence type="predicted"/>